<keyword evidence="1" id="KW-0812">Transmembrane</keyword>
<accession>A0A918QC60</accession>
<name>A0A918QC60_9CAUL</name>
<evidence type="ECO:0000256" key="1">
    <source>
        <dbReference type="SAM" id="Phobius"/>
    </source>
</evidence>
<dbReference type="EMBL" id="BMZB01000005">
    <property type="protein sequence ID" value="GGZ41557.1"/>
    <property type="molecule type" value="Genomic_DNA"/>
</dbReference>
<keyword evidence="3" id="KW-1185">Reference proteome</keyword>
<gene>
    <name evidence="2" type="ORF">GCM10011273_30250</name>
</gene>
<comment type="caution">
    <text evidence="2">The sequence shown here is derived from an EMBL/GenBank/DDBJ whole genome shotgun (WGS) entry which is preliminary data.</text>
</comment>
<feature type="transmembrane region" description="Helical" evidence="1">
    <location>
        <begin position="127"/>
        <end position="149"/>
    </location>
</feature>
<sequence length="200" mass="22804">MNTEAFARLWRTHSNDLSQTAQAYLLEDMMTILKQRRDRQNLFFLLMTAILGTITFVAGYDMIKNDSLDPTREWAPLLMLAAPWIALLLMRRRFNRHLNAFPHTEGTLPDTLRIMADENRAARTQALILLVIIAIFPVITSLALWQLMLTGKMEPAHVQQAALLFGGALAVSALWQVIRYVRVLKPEGARLKALLEDYNS</sequence>
<evidence type="ECO:0000313" key="3">
    <source>
        <dbReference type="Proteomes" id="UP000662572"/>
    </source>
</evidence>
<reference evidence="2" key="1">
    <citation type="journal article" date="2014" name="Int. J. Syst. Evol. Microbiol.">
        <title>Complete genome sequence of Corynebacterium casei LMG S-19264T (=DSM 44701T), isolated from a smear-ripened cheese.</title>
        <authorList>
            <consortium name="US DOE Joint Genome Institute (JGI-PGF)"/>
            <person name="Walter F."/>
            <person name="Albersmeier A."/>
            <person name="Kalinowski J."/>
            <person name="Ruckert C."/>
        </authorList>
    </citation>
    <scope>NUCLEOTIDE SEQUENCE</scope>
    <source>
        <strain evidence="2">KCTC 32296</strain>
    </source>
</reference>
<dbReference type="RefSeq" id="WP_189488105.1">
    <property type="nucleotide sequence ID" value="NZ_BMZB01000005.1"/>
</dbReference>
<keyword evidence="1" id="KW-0472">Membrane</keyword>
<keyword evidence="1" id="KW-1133">Transmembrane helix</keyword>
<feature type="transmembrane region" description="Helical" evidence="1">
    <location>
        <begin position="161"/>
        <end position="181"/>
    </location>
</feature>
<dbReference type="Proteomes" id="UP000662572">
    <property type="component" value="Unassembled WGS sequence"/>
</dbReference>
<feature type="transmembrane region" description="Helical" evidence="1">
    <location>
        <begin position="74"/>
        <end position="90"/>
    </location>
</feature>
<dbReference type="AlphaFoldDB" id="A0A918QC60"/>
<organism evidence="2 3">
    <name type="scientific">Asticcacaulis endophyticus</name>
    <dbReference type="NCBI Taxonomy" id="1395890"/>
    <lineage>
        <taxon>Bacteria</taxon>
        <taxon>Pseudomonadati</taxon>
        <taxon>Pseudomonadota</taxon>
        <taxon>Alphaproteobacteria</taxon>
        <taxon>Caulobacterales</taxon>
        <taxon>Caulobacteraceae</taxon>
        <taxon>Asticcacaulis</taxon>
    </lineage>
</organism>
<feature type="transmembrane region" description="Helical" evidence="1">
    <location>
        <begin position="42"/>
        <end position="62"/>
    </location>
</feature>
<proteinExistence type="predicted"/>
<reference evidence="2" key="2">
    <citation type="submission" date="2020-09" db="EMBL/GenBank/DDBJ databases">
        <authorList>
            <person name="Sun Q."/>
            <person name="Kim S."/>
        </authorList>
    </citation>
    <scope>NUCLEOTIDE SEQUENCE</scope>
    <source>
        <strain evidence="2">KCTC 32296</strain>
    </source>
</reference>
<protein>
    <submittedName>
        <fullName evidence="2">Uncharacterized protein</fullName>
    </submittedName>
</protein>
<evidence type="ECO:0000313" key="2">
    <source>
        <dbReference type="EMBL" id="GGZ41557.1"/>
    </source>
</evidence>